<dbReference type="AlphaFoldDB" id="A0ABD0LUV1"/>
<evidence type="ECO:0000313" key="2">
    <source>
        <dbReference type="Proteomes" id="UP001519460"/>
    </source>
</evidence>
<organism evidence="1 2">
    <name type="scientific">Batillaria attramentaria</name>
    <dbReference type="NCBI Taxonomy" id="370345"/>
    <lineage>
        <taxon>Eukaryota</taxon>
        <taxon>Metazoa</taxon>
        <taxon>Spiralia</taxon>
        <taxon>Lophotrochozoa</taxon>
        <taxon>Mollusca</taxon>
        <taxon>Gastropoda</taxon>
        <taxon>Caenogastropoda</taxon>
        <taxon>Sorbeoconcha</taxon>
        <taxon>Cerithioidea</taxon>
        <taxon>Batillariidae</taxon>
        <taxon>Batillaria</taxon>
    </lineage>
</organism>
<proteinExistence type="predicted"/>
<name>A0ABD0LUV1_9CAEN</name>
<accession>A0ABD0LUV1</accession>
<gene>
    <name evidence="1" type="ORF">BaRGS_00006044</name>
</gene>
<dbReference type="Proteomes" id="UP001519460">
    <property type="component" value="Unassembled WGS sequence"/>
</dbReference>
<evidence type="ECO:0000313" key="1">
    <source>
        <dbReference type="EMBL" id="KAK7502794.1"/>
    </source>
</evidence>
<dbReference type="EMBL" id="JACVVK020000024">
    <property type="protein sequence ID" value="KAK7502794.1"/>
    <property type="molecule type" value="Genomic_DNA"/>
</dbReference>
<keyword evidence="2" id="KW-1185">Reference proteome</keyword>
<sequence length="140" mass="15382">MSRSSLWKRVFTDLLAGEQTVSPKQPTGCGFTRLSGRKPRHNRPAQKRQTCGFPASGRDLGNVFGLRRSKLCTISSQQTEAGQLSRGHSGCTNIGQKLELTFVHCPWILGALDACSEVCLQAFAVVESSKYCDRYQDTGL</sequence>
<protein>
    <submittedName>
        <fullName evidence="1">Uncharacterized protein</fullName>
    </submittedName>
</protein>
<reference evidence="1 2" key="1">
    <citation type="journal article" date="2023" name="Sci. Data">
        <title>Genome assembly of the Korean intertidal mud-creeper Batillaria attramentaria.</title>
        <authorList>
            <person name="Patra A.K."/>
            <person name="Ho P.T."/>
            <person name="Jun S."/>
            <person name="Lee S.J."/>
            <person name="Kim Y."/>
            <person name="Won Y.J."/>
        </authorList>
    </citation>
    <scope>NUCLEOTIDE SEQUENCE [LARGE SCALE GENOMIC DNA]</scope>
    <source>
        <strain evidence="1">Wonlab-2016</strain>
    </source>
</reference>
<comment type="caution">
    <text evidence="1">The sequence shown here is derived from an EMBL/GenBank/DDBJ whole genome shotgun (WGS) entry which is preliminary data.</text>
</comment>